<name>A0A1I8B695_MELHA</name>
<accession>A0A1I8B695</accession>
<proteinExistence type="predicted"/>
<dbReference type="Gene3D" id="2.60.120.920">
    <property type="match status" value="1"/>
</dbReference>
<dbReference type="AlphaFoldDB" id="A0A1I8B695"/>
<keyword evidence="2" id="KW-1185">Reference proteome</keyword>
<evidence type="ECO:0000313" key="2">
    <source>
        <dbReference type="Proteomes" id="UP000095281"/>
    </source>
</evidence>
<sequence>MTEEGGSSNSDMNTEQLQTKYENEISDLKEIISQKDEKINSLEEQIKQVNVFFDKKFGEFKLELEQLNNITLKHVSFVQIKNKWKSIEEQQCCSNKCINTKKPVGNCIQGNGFINLINDENIKYINCVAGKDNRWPCIYNENSFKKPEYCFNYSLFYFEIKYKIEGGDKWMNIGLKNCDTDNYIDYSTLFNIISNEKEESFKIKQITLNDNDIFGCGLVYPPTNNKNEYPYVFFTKNGKQFGKGILLKENSDLYKPYIQLCLCSAEANFGNELTNKPFIYDISKTTILSEFY</sequence>
<keyword evidence="1" id="KW-0175">Coiled coil</keyword>
<dbReference type="InterPro" id="IPR043136">
    <property type="entry name" value="B30.2/SPRY_sf"/>
</dbReference>
<dbReference type="WBParaSite" id="MhA1_Contig1428.frz3.gene2">
    <property type="protein sequence ID" value="MhA1_Contig1428.frz3.gene2"/>
    <property type="gene ID" value="MhA1_Contig1428.frz3.gene2"/>
</dbReference>
<evidence type="ECO:0000313" key="3">
    <source>
        <dbReference type="WBParaSite" id="MhA1_Contig1428.frz3.gene2"/>
    </source>
</evidence>
<organism evidence="2 3">
    <name type="scientific">Meloidogyne hapla</name>
    <name type="common">Root-knot nematode worm</name>
    <dbReference type="NCBI Taxonomy" id="6305"/>
    <lineage>
        <taxon>Eukaryota</taxon>
        <taxon>Metazoa</taxon>
        <taxon>Ecdysozoa</taxon>
        <taxon>Nematoda</taxon>
        <taxon>Chromadorea</taxon>
        <taxon>Rhabditida</taxon>
        <taxon>Tylenchina</taxon>
        <taxon>Tylenchomorpha</taxon>
        <taxon>Tylenchoidea</taxon>
        <taxon>Meloidogynidae</taxon>
        <taxon>Meloidogyninae</taxon>
        <taxon>Meloidogyne</taxon>
    </lineage>
</organism>
<dbReference type="Proteomes" id="UP000095281">
    <property type="component" value="Unplaced"/>
</dbReference>
<evidence type="ECO:0000256" key="1">
    <source>
        <dbReference type="SAM" id="Coils"/>
    </source>
</evidence>
<feature type="coiled-coil region" evidence="1">
    <location>
        <begin position="18"/>
        <end position="45"/>
    </location>
</feature>
<reference evidence="3" key="1">
    <citation type="submission" date="2016-11" db="UniProtKB">
        <authorList>
            <consortium name="WormBaseParasite"/>
        </authorList>
    </citation>
    <scope>IDENTIFICATION</scope>
</reference>
<protein>
    <submittedName>
        <fullName evidence="3">SPRY domain-containing protein</fullName>
    </submittedName>
</protein>